<sequence length="58" mass="6173">MTEQTIGTFDLSTSAVGAGYGEYRFELGGFGHCAFLTIEVVFTFSPADQYPQLAGTAT</sequence>
<proteinExistence type="predicted"/>
<name>A0A853IX92_9BURK</name>
<accession>A0A853IX92</accession>
<dbReference type="EMBL" id="JACCKX010000001">
    <property type="protein sequence ID" value="NZA02527.1"/>
    <property type="molecule type" value="Genomic_DNA"/>
</dbReference>
<comment type="caution">
    <text evidence="1">The sequence shown here is derived from an EMBL/GenBank/DDBJ whole genome shotgun (WGS) entry which is preliminary data.</text>
</comment>
<dbReference type="RefSeq" id="WP_180550851.1">
    <property type="nucleotide sequence ID" value="NZ_JACCKX010000001.1"/>
</dbReference>
<gene>
    <name evidence="1" type="ORF">H0I39_13550</name>
</gene>
<keyword evidence="2" id="KW-1185">Reference proteome</keyword>
<organism evidence="1 2">
    <name type="scientific">Ottowia beijingensis</name>
    <dbReference type="NCBI Taxonomy" id="1207057"/>
    <lineage>
        <taxon>Bacteria</taxon>
        <taxon>Pseudomonadati</taxon>
        <taxon>Pseudomonadota</taxon>
        <taxon>Betaproteobacteria</taxon>
        <taxon>Burkholderiales</taxon>
        <taxon>Comamonadaceae</taxon>
        <taxon>Ottowia</taxon>
    </lineage>
</organism>
<evidence type="ECO:0000313" key="1">
    <source>
        <dbReference type="EMBL" id="NZA02527.1"/>
    </source>
</evidence>
<dbReference type="Proteomes" id="UP000589716">
    <property type="component" value="Unassembled WGS sequence"/>
</dbReference>
<evidence type="ECO:0000313" key="2">
    <source>
        <dbReference type="Proteomes" id="UP000589716"/>
    </source>
</evidence>
<reference evidence="1 2" key="1">
    <citation type="submission" date="2020-07" db="EMBL/GenBank/DDBJ databases">
        <authorList>
            <person name="Maaloum M."/>
        </authorList>
    </citation>
    <scope>NUCLEOTIDE SEQUENCE [LARGE SCALE GENOMIC DNA]</scope>
    <source>
        <strain evidence="1 2">GCS-AN-3</strain>
    </source>
</reference>
<dbReference type="AlphaFoldDB" id="A0A853IX92"/>
<protein>
    <submittedName>
        <fullName evidence="1">Uncharacterized protein</fullName>
    </submittedName>
</protein>